<evidence type="ECO:0000256" key="5">
    <source>
        <dbReference type="ARBA" id="ARBA00022581"/>
    </source>
</evidence>
<comment type="caution">
    <text evidence="15">Lacks conserved residue(s) required for the propagation of feature annotation.</text>
</comment>
<organism evidence="17 18">
    <name type="scientific">Macaca fuscata papillomavirus 1</name>
    <dbReference type="NCBI Taxonomy" id="1816787"/>
    <lineage>
        <taxon>Viruses</taxon>
        <taxon>Monodnaviria</taxon>
        <taxon>Shotokuvirae</taxon>
        <taxon>Cossaviricota</taxon>
        <taxon>Papovaviricetes</taxon>
        <taxon>Zurhausenvirales</taxon>
        <taxon>Papillomaviridae</taxon>
        <taxon>Firstpapillomavirinae</taxon>
        <taxon>Alphapapillomavirus</taxon>
        <taxon>Rhesus papillomavirus type 1</taxon>
    </lineage>
</organism>
<dbReference type="GO" id="GO:0046718">
    <property type="term" value="P:symbiont entry into host cell"/>
    <property type="evidence" value="ECO:0007669"/>
    <property type="project" value="UniProtKB-KW"/>
</dbReference>
<dbReference type="GO" id="GO:0003677">
    <property type="term" value="F:DNA binding"/>
    <property type="evidence" value="ECO:0007669"/>
    <property type="project" value="UniProtKB-UniRule"/>
</dbReference>
<feature type="compositionally biased region" description="Basic residues" evidence="16">
    <location>
        <begin position="1"/>
        <end position="12"/>
    </location>
</feature>
<evidence type="ECO:0000256" key="6">
    <source>
        <dbReference type="ARBA" id="ARBA00022812"/>
    </source>
</evidence>
<evidence type="ECO:0000256" key="7">
    <source>
        <dbReference type="ARBA" id="ARBA00022844"/>
    </source>
</evidence>
<comment type="PTM">
    <text evidence="15">Highly phosphorylated.</text>
</comment>
<keyword evidence="9 15" id="KW-1177">Microtubular inwards viral transport</keyword>
<evidence type="ECO:0000256" key="13">
    <source>
        <dbReference type="ARBA" id="ARBA00023157"/>
    </source>
</evidence>
<dbReference type="GO" id="GO:0075732">
    <property type="term" value="P:viral penetration into host nucleus"/>
    <property type="evidence" value="ECO:0007669"/>
    <property type="project" value="UniProtKB-KW"/>
</dbReference>
<evidence type="ECO:0000256" key="2">
    <source>
        <dbReference type="ARBA" id="ARBA00022553"/>
    </source>
</evidence>
<keyword evidence="6" id="KW-1040">Host Golgi apparatus</keyword>
<comment type="similarity">
    <text evidence="15">Belongs to the papillomaviridae L2 protein family.</text>
</comment>
<keyword evidence="8 15" id="KW-0426">Late protein</keyword>
<keyword evidence="4 15" id="KW-1048">Host nucleus</keyword>
<evidence type="ECO:0000313" key="18">
    <source>
        <dbReference type="Proteomes" id="UP000164482"/>
    </source>
</evidence>
<evidence type="ECO:0000256" key="12">
    <source>
        <dbReference type="ARBA" id="ARBA00023125"/>
    </source>
</evidence>
<gene>
    <name evidence="15 17" type="primary">L2</name>
</gene>
<evidence type="ECO:0000256" key="11">
    <source>
        <dbReference type="ARBA" id="ARBA00023120"/>
    </source>
</evidence>
<dbReference type="GO" id="GO:0043657">
    <property type="term" value="C:host cell"/>
    <property type="evidence" value="ECO:0007669"/>
    <property type="project" value="GOC"/>
</dbReference>
<accession>A0A142K3F5</accession>
<feature type="disulfide bond" evidence="15">
    <location>
        <begin position="33"/>
        <end position="39"/>
    </location>
</feature>
<keyword evidence="7 15" id="KW-0946">Virion</keyword>
<comment type="subcellular location">
    <subcellularLocation>
        <location evidence="15">Virion</location>
    </subcellularLocation>
    <subcellularLocation>
        <location evidence="15">Host nucleus</location>
    </subcellularLocation>
</comment>
<reference evidence="17 18" key="1">
    <citation type="submission" date="2015-10" db="EMBL/GenBank/DDBJ databases">
        <title>Whole genome characterization of a novel monkey papillomavirus.</title>
        <authorList>
            <person name="Kocjan B.J."/>
            <person name="Poljak M."/>
            <person name="Hosnjak L."/>
            <person name="Staheli J.P."/>
            <person name="Dyen M.R."/>
            <person name="Ducore R.M."/>
            <person name="Colgin L.M."/>
            <person name="Lewis A.D."/>
        </authorList>
    </citation>
    <scope>NUCLEOTIDE SEQUENCE [LARGE SCALE GENOMIC DNA]</scope>
    <source>
        <strain evidence="17">OSCC1</strain>
    </source>
</reference>
<dbReference type="GO" id="GO:0019028">
    <property type="term" value="C:viral capsid"/>
    <property type="evidence" value="ECO:0007669"/>
    <property type="project" value="UniProtKB-UniRule"/>
</dbReference>
<dbReference type="InterPro" id="IPR000784">
    <property type="entry name" value="Late_L2"/>
</dbReference>
<evidence type="ECO:0000256" key="3">
    <source>
        <dbReference type="ARBA" id="ARBA00022561"/>
    </source>
</evidence>
<keyword evidence="5 15" id="KW-0945">Host-virus interaction</keyword>
<feature type="region of interest" description="Disordered" evidence="16">
    <location>
        <begin position="88"/>
        <end position="108"/>
    </location>
</feature>
<keyword evidence="2 15" id="KW-0597">Phosphoprotein</keyword>
<evidence type="ECO:0000256" key="10">
    <source>
        <dbReference type="ARBA" id="ARBA00023046"/>
    </source>
</evidence>
<name>A0A142K3F5_RHPV1</name>
<comment type="function">
    <text evidence="15">Minor protein of the capsid that localizes along the inner surface of the virion, within the central cavities beneath the L1 pentamers. Plays a role in capsid stabilization through interaction with the major capsid protein L1. Once the virion enters the host cell, L2 escorts the genomic DNA into the nucleus by promoting escape from the endosomal compartments and traffic through the host Golgi network. Mechanistically, the C-terminus of L2 possesses a cell-penetrating peptide that protudes from the host endosome, interacts with host cytoplasmic retromer cargo and thereby mediates the capsid delivery to the host trans-Golgi network. Plays a role through its interaction with host dynein in the intracellular microtubule-dependent transport of viral capsid toward the nucleus. Mediates the viral genome import into the nucleus through binding to host importins. Once within the nucleus, L2 localizes viral genomes to host PML bodies in order to activate early gene expression for establishment of infection. Later on, promotes late gene expression by interacting with the viral E2 protein and by inhibiting its transcriptional activation functions. During virion assembly, encapsidates the genome by direct interaction with the viral DNA.</text>
</comment>
<feature type="region of interest" description="Disordered" evidence="16">
    <location>
        <begin position="1"/>
        <end position="26"/>
    </location>
</feature>
<keyword evidence="13 15" id="KW-1015">Disulfide bond</keyword>
<keyword evidence="10" id="KW-1039">Host endosome</keyword>
<evidence type="ECO:0000256" key="4">
    <source>
        <dbReference type="ARBA" id="ARBA00022562"/>
    </source>
</evidence>
<keyword evidence="14 15" id="KW-1160">Virus entry into host cell</keyword>
<evidence type="ECO:0000256" key="8">
    <source>
        <dbReference type="ARBA" id="ARBA00022921"/>
    </source>
</evidence>
<dbReference type="Proteomes" id="UP000164482">
    <property type="component" value="Genome"/>
</dbReference>
<sequence length="472" mass="50649">MKHAHVSRRKRSTQNTPQTRRKRASATQLYQTCKAAGTCPPDVIPKVEGTTIADQILKYGSMGVYFGGLGIGTGSGTGGRTGYVPLGTRPPTASEPLPRPPVSVEPVAPSDPSIVSLLEESSLIEAGIPAPTRPTHGGFDITASDISTPAILDVSSGGSNVHVSINTFSNPVFTEPSVLRPPAPVEAAGRLVMSSSTVSTHGYEDIPMDTSIITGDHNFNTTSTPIPGTRAPARLGLYGRATQQVRVVDPAFLTSPARLVTYDNPAYEGVEDATLQFTHPSIYEAPDPDFLDIVALHRPALTSRKGTVRLSRLGQRATLKTRSGKQIGAKVHFYHDLSSIAPAEEIELQPLQPLQSSNSDLYDIYADVDAVDEPTQTTGVARTPQTSRGSATTPWNTTVPLSTGLDAYLQPGPDIPLEVPQAESPWHPTLPLTPSSHIVVYGGDFYLHPAYYPTRKRRKRMHRFLSDVLVAA</sequence>
<protein>
    <recommendedName>
        <fullName evidence="15">Minor capsid protein L2</fullName>
    </recommendedName>
</protein>
<evidence type="ECO:0000256" key="16">
    <source>
        <dbReference type="SAM" id="MobiDB-lite"/>
    </source>
</evidence>
<keyword evidence="12 15" id="KW-0238">DNA-binding</keyword>
<dbReference type="Pfam" id="PF00513">
    <property type="entry name" value="Late_protein_L2"/>
    <property type="match status" value="1"/>
</dbReference>
<dbReference type="EMBL" id="KT944080">
    <property type="protein sequence ID" value="AMR98490.1"/>
    <property type="molecule type" value="Genomic_DNA"/>
</dbReference>
<evidence type="ECO:0000256" key="14">
    <source>
        <dbReference type="ARBA" id="ARBA00023296"/>
    </source>
</evidence>
<dbReference type="GO" id="GO:0005198">
    <property type="term" value="F:structural molecule activity"/>
    <property type="evidence" value="ECO:0007669"/>
    <property type="project" value="UniProtKB-UniRule"/>
</dbReference>
<keyword evidence="1 15" id="KW-1163">Viral penetration into host nucleus</keyword>
<dbReference type="GO" id="GO:0075521">
    <property type="term" value="P:microtubule-dependent intracellular transport of viral material towards nucleus"/>
    <property type="evidence" value="ECO:0007669"/>
    <property type="project" value="UniProtKB-UniRule"/>
</dbReference>
<feature type="region of interest" description="Disordered" evidence="16">
    <location>
        <begin position="376"/>
        <end position="395"/>
    </location>
</feature>
<evidence type="ECO:0000256" key="15">
    <source>
        <dbReference type="HAMAP-Rule" id="MF_04003"/>
    </source>
</evidence>
<evidence type="ECO:0000256" key="1">
    <source>
        <dbReference type="ARBA" id="ARBA00022524"/>
    </source>
</evidence>
<dbReference type="HAMAP" id="MF_04003">
    <property type="entry name" value="PPV_L2"/>
    <property type="match status" value="1"/>
</dbReference>
<evidence type="ECO:0000256" key="9">
    <source>
        <dbReference type="ARBA" id="ARBA00022952"/>
    </source>
</evidence>
<keyword evidence="11 15" id="KW-1176">Cytoplasmic inwards viral transport</keyword>
<keyword evidence="3 15" id="KW-0167">Capsid protein</keyword>
<evidence type="ECO:0000313" key="17">
    <source>
        <dbReference type="EMBL" id="AMR98490.1"/>
    </source>
</evidence>
<comment type="subunit">
    <text evidence="15">Interacts with major capsid protein L1. Interacts with E2; this interaction inhibits E2 transcriptional activity but not the DNA replication function E2. Interacts with host HSPA8; this interaction is required for L2 nuclear translocation. Interacts with host importins KPNB2 and KPNB3. Forms a complex with importin alpha2-beta1 heterodimers via interaction with the importin alpha2 adapter. Interacts with host DYNLT1; this interaction is essential for virus intracellular transport during entry. Interacts (via C-terminus) with host retromer subunits VPS35 AND VPS29.</text>
</comment>
<dbReference type="GO" id="GO:0042025">
    <property type="term" value="C:host cell nucleus"/>
    <property type="evidence" value="ECO:0007669"/>
    <property type="project" value="UniProtKB-SubCell"/>
</dbReference>
<proteinExistence type="inferred from homology"/>